<dbReference type="RefSeq" id="XP_007687207.1">
    <property type="nucleotide sequence ID" value="XM_007689017.1"/>
</dbReference>
<proteinExistence type="predicted"/>
<evidence type="ECO:0000313" key="3">
    <source>
        <dbReference type="Proteomes" id="UP000054032"/>
    </source>
</evidence>
<dbReference type="OrthoDB" id="10687464at2759"/>
<name>W6Z3B9_COCMI</name>
<evidence type="ECO:0000313" key="2">
    <source>
        <dbReference type="EMBL" id="EUC46232.1"/>
    </source>
</evidence>
<feature type="region of interest" description="Disordered" evidence="1">
    <location>
        <begin position="35"/>
        <end position="61"/>
    </location>
</feature>
<dbReference type="GeneID" id="19120805"/>
<organism evidence="2 3">
    <name type="scientific">Bipolaris oryzae ATCC 44560</name>
    <dbReference type="NCBI Taxonomy" id="930090"/>
    <lineage>
        <taxon>Eukaryota</taxon>
        <taxon>Fungi</taxon>
        <taxon>Dikarya</taxon>
        <taxon>Ascomycota</taxon>
        <taxon>Pezizomycotina</taxon>
        <taxon>Dothideomycetes</taxon>
        <taxon>Pleosporomycetidae</taxon>
        <taxon>Pleosporales</taxon>
        <taxon>Pleosporineae</taxon>
        <taxon>Pleosporaceae</taxon>
        <taxon>Bipolaris</taxon>
    </lineage>
</organism>
<gene>
    <name evidence="2" type="ORF">COCMIDRAFT_25664</name>
</gene>
<reference evidence="2 3" key="1">
    <citation type="journal article" date="2013" name="PLoS Genet.">
        <title>Comparative genome structure, secondary metabolite, and effector coding capacity across Cochliobolus pathogens.</title>
        <authorList>
            <person name="Condon B.J."/>
            <person name="Leng Y."/>
            <person name="Wu D."/>
            <person name="Bushley K.E."/>
            <person name="Ohm R.A."/>
            <person name="Otillar R."/>
            <person name="Martin J."/>
            <person name="Schackwitz W."/>
            <person name="Grimwood J."/>
            <person name="MohdZainudin N."/>
            <person name="Xue C."/>
            <person name="Wang R."/>
            <person name="Manning V.A."/>
            <person name="Dhillon B."/>
            <person name="Tu Z.J."/>
            <person name="Steffenson B.J."/>
            <person name="Salamov A."/>
            <person name="Sun H."/>
            <person name="Lowry S."/>
            <person name="LaButti K."/>
            <person name="Han J."/>
            <person name="Copeland A."/>
            <person name="Lindquist E."/>
            <person name="Barry K."/>
            <person name="Schmutz J."/>
            <person name="Baker S.E."/>
            <person name="Ciuffetti L.M."/>
            <person name="Grigoriev I.V."/>
            <person name="Zhong S."/>
            <person name="Turgeon B.G."/>
        </authorList>
    </citation>
    <scope>NUCLEOTIDE SEQUENCE [LARGE SCALE GENOMIC DNA]</scope>
    <source>
        <strain evidence="2 3">ATCC 44560</strain>
    </source>
</reference>
<dbReference type="KEGG" id="bor:COCMIDRAFT_25664"/>
<sequence length="664" mass="72263">MALVNAMLLSTMYWMRQDMSRAFFPLTVNQHVPPEQHSATRQMSTAAQGGSPTISVAADQGTPRAGYGEGRLAANRVNVEQSGLSSRLARLMLAPWDKVPPRLQAALVFDVALGRGSRTRMVAGHRRQPGRRRDSGWWKWSGVGYFGGRDTRAKKGEVGQAGRRGAVYMRLDVVFDDETPRLRPTRLVDRALCKWLQTISCPSDARHGVASWLTRWAMGNARFADCVLRARRKLGSKQAHTHQQLKDGRSAASPVTTRCLLFRVQCQVVMHSVVQLATPQSGSEDPNDRGSKATRMDVLDGWMDGQTTTTTTTTAAARQASCAEPGAAAAKRRLIRRDETRVPSRRFGCISSAPAPGICACRTAMPVWAWRPWGCGQGRRLPVPVMPCHGMACGEGEGEARVMRASTGVGVDVVVDESIAIAIAIAMAVFRWAKAGQGQGGGCTGFKACVCGAWRWPNVKVVFFSSRSCLSFSACLSPGCTNLRERLRRWLCDAGGCMGAWGEGQSDAASVARRAACRDGLAACRFLEDGRLAAGPMASSEHRPPQMALGYPRASRVVCRVRGGEWHVDACTYSVVRRHAMPRRAHRDLEADAIGWLTVAAGLRLEAHAHALTTHHHHPPSYPLPQHQYRRALPRKLTILYASNSDCCSPGCLAASPLACPQRG</sequence>
<evidence type="ECO:0000256" key="1">
    <source>
        <dbReference type="SAM" id="MobiDB-lite"/>
    </source>
</evidence>
<protein>
    <submittedName>
        <fullName evidence="2">Uncharacterized protein</fullName>
    </submittedName>
</protein>
<dbReference type="HOGENOM" id="CLU_413297_0_0_1"/>
<dbReference type="Proteomes" id="UP000054032">
    <property type="component" value="Unassembled WGS sequence"/>
</dbReference>
<accession>W6Z3B9</accession>
<feature type="compositionally biased region" description="Polar residues" evidence="1">
    <location>
        <begin position="37"/>
        <end position="54"/>
    </location>
</feature>
<dbReference type="EMBL" id="KI963969">
    <property type="protein sequence ID" value="EUC46232.1"/>
    <property type="molecule type" value="Genomic_DNA"/>
</dbReference>
<keyword evidence="3" id="KW-1185">Reference proteome</keyword>
<dbReference type="AlphaFoldDB" id="W6Z3B9"/>